<dbReference type="Proteomes" id="UP001596175">
    <property type="component" value="Unassembled WGS sequence"/>
</dbReference>
<name>A0ABV9ZCB6_9PSEU</name>
<comment type="caution">
    <text evidence="1">The sequence shown here is derived from an EMBL/GenBank/DDBJ whole genome shotgun (WGS) entry which is preliminary data.</text>
</comment>
<evidence type="ECO:0000313" key="1">
    <source>
        <dbReference type="EMBL" id="MFC5138009.1"/>
    </source>
</evidence>
<keyword evidence="2" id="KW-1185">Reference proteome</keyword>
<reference evidence="2" key="1">
    <citation type="journal article" date="2019" name="Int. J. Syst. Evol. Microbiol.">
        <title>The Global Catalogue of Microorganisms (GCM) 10K type strain sequencing project: providing services to taxonomists for standard genome sequencing and annotation.</title>
        <authorList>
            <consortium name="The Broad Institute Genomics Platform"/>
            <consortium name="The Broad Institute Genome Sequencing Center for Infectious Disease"/>
            <person name="Wu L."/>
            <person name="Ma J."/>
        </authorList>
    </citation>
    <scope>NUCLEOTIDE SEQUENCE [LARGE SCALE GENOMIC DNA]</scope>
    <source>
        <strain evidence="2">XZYJ18</strain>
    </source>
</reference>
<dbReference type="RefSeq" id="WP_378020206.1">
    <property type="nucleotide sequence ID" value="NZ_JBHSKG010000002.1"/>
</dbReference>
<accession>A0ABV9ZCB6</accession>
<dbReference type="EMBL" id="JBHSKG010000002">
    <property type="protein sequence ID" value="MFC5138009.1"/>
    <property type="molecule type" value="Genomic_DNA"/>
</dbReference>
<proteinExistence type="predicted"/>
<gene>
    <name evidence="1" type="ORF">ACFPK1_07180</name>
</gene>
<evidence type="ECO:0000313" key="2">
    <source>
        <dbReference type="Proteomes" id="UP001596175"/>
    </source>
</evidence>
<sequence length="107" mass="11386">MESGGEITFTDPVCTRTAIVDIACGLDVSAVEPVEQYYDRGNVFLWADSAGSMAQFTTTVSRAGSTTHMTCQSGGVVQELTFTGDEWEQFNGVGTLSGAMRMKLTSA</sequence>
<organism evidence="1 2">
    <name type="scientific">Actinomycetospora rhizophila</name>
    <dbReference type="NCBI Taxonomy" id="1416876"/>
    <lineage>
        <taxon>Bacteria</taxon>
        <taxon>Bacillati</taxon>
        <taxon>Actinomycetota</taxon>
        <taxon>Actinomycetes</taxon>
        <taxon>Pseudonocardiales</taxon>
        <taxon>Pseudonocardiaceae</taxon>
        <taxon>Actinomycetospora</taxon>
    </lineage>
</organism>
<protein>
    <submittedName>
        <fullName evidence="1">Uncharacterized protein</fullName>
    </submittedName>
</protein>